<sequence>RSLNDPISQRPIPESIFLTAPRPPNMTAPYELIYYTGVPGRGEHIRLLLEEAGSTYQDTRTKTFEEARDEVAKWKDAGAPGNPKYFAPPLLKHGDLVISQTPNILLYLGRRLGLSGAQEDDAYRVNALALTALDGLSNEAHDTHHPIATGLAYEEQREESRRMSQYWIAHRLPSHLEYWQKVLEGEKVSPGPWLMGSPFTYADLVLFQCLDGTTYAFPKAMGQFKASGKSTFSFFFFFPSLYPYQVTPAEPIDSHTIGKYDKVFKLWEDVKARPNIAAYLASDRRQKYQDWGIYRHYPENDLIE</sequence>
<feature type="domain" description="GST N-terminal" evidence="1">
    <location>
        <begin position="29"/>
        <end position="116"/>
    </location>
</feature>
<dbReference type="InterPro" id="IPR004046">
    <property type="entry name" value="GST_C"/>
</dbReference>
<dbReference type="InterPro" id="IPR036249">
    <property type="entry name" value="Thioredoxin-like_sf"/>
</dbReference>
<dbReference type="InterPro" id="IPR050213">
    <property type="entry name" value="GST_superfamily"/>
</dbReference>
<proteinExistence type="predicted"/>
<evidence type="ECO:0000259" key="1">
    <source>
        <dbReference type="PROSITE" id="PS50404"/>
    </source>
</evidence>
<feature type="non-terminal residue" evidence="3">
    <location>
        <position position="1"/>
    </location>
</feature>
<keyword evidence="4" id="KW-1185">Reference proteome</keyword>
<accession>A0ABR1UIR0</accession>
<evidence type="ECO:0000259" key="2">
    <source>
        <dbReference type="PROSITE" id="PS50405"/>
    </source>
</evidence>
<dbReference type="Proteomes" id="UP001446871">
    <property type="component" value="Unassembled WGS sequence"/>
</dbReference>
<feature type="domain" description="GST C-terminal" evidence="2">
    <location>
        <begin position="126"/>
        <end position="289"/>
    </location>
</feature>
<comment type="caution">
    <text evidence="3">The sequence shown here is derived from an EMBL/GenBank/DDBJ whole genome shotgun (WGS) entry which is preliminary data.</text>
</comment>
<protein>
    <submittedName>
        <fullName evidence="3">Glutathione S-transferase</fullName>
    </submittedName>
</protein>
<dbReference type="InterPro" id="IPR004045">
    <property type="entry name" value="Glutathione_S-Trfase_N"/>
</dbReference>
<dbReference type="Gene3D" id="1.20.1050.10">
    <property type="match status" value="1"/>
</dbReference>
<dbReference type="PANTHER" id="PTHR11571:SF263">
    <property type="entry name" value="GLUTATHIONE S-TRANSFERASE"/>
    <property type="match status" value="1"/>
</dbReference>
<dbReference type="EMBL" id="JAQQWM010000007">
    <property type="protein sequence ID" value="KAK8057783.1"/>
    <property type="molecule type" value="Genomic_DNA"/>
</dbReference>
<dbReference type="PROSITE" id="PS50404">
    <property type="entry name" value="GST_NTER"/>
    <property type="match status" value="1"/>
</dbReference>
<organism evidence="3 4">
    <name type="scientific">Apiospora saccharicola</name>
    <dbReference type="NCBI Taxonomy" id="335842"/>
    <lineage>
        <taxon>Eukaryota</taxon>
        <taxon>Fungi</taxon>
        <taxon>Dikarya</taxon>
        <taxon>Ascomycota</taxon>
        <taxon>Pezizomycotina</taxon>
        <taxon>Sordariomycetes</taxon>
        <taxon>Xylariomycetidae</taxon>
        <taxon>Amphisphaeriales</taxon>
        <taxon>Apiosporaceae</taxon>
        <taxon>Apiospora</taxon>
    </lineage>
</organism>
<reference evidence="3 4" key="1">
    <citation type="submission" date="2023-01" db="EMBL/GenBank/DDBJ databases">
        <title>Analysis of 21 Apiospora genomes using comparative genomics revels a genus with tremendous synthesis potential of carbohydrate active enzymes and secondary metabolites.</title>
        <authorList>
            <person name="Sorensen T."/>
        </authorList>
    </citation>
    <scope>NUCLEOTIDE SEQUENCE [LARGE SCALE GENOMIC DNA]</scope>
    <source>
        <strain evidence="3 4">CBS 83171</strain>
    </source>
</reference>
<dbReference type="CDD" id="cd03192">
    <property type="entry name" value="GST_C_Sigma_like"/>
    <property type="match status" value="1"/>
</dbReference>
<dbReference type="InterPro" id="IPR036282">
    <property type="entry name" value="Glutathione-S-Trfase_C_sf"/>
</dbReference>
<evidence type="ECO:0000313" key="4">
    <source>
        <dbReference type="Proteomes" id="UP001446871"/>
    </source>
</evidence>
<dbReference type="PROSITE" id="PS50405">
    <property type="entry name" value="GST_CTER"/>
    <property type="match status" value="1"/>
</dbReference>
<dbReference type="InterPro" id="IPR010987">
    <property type="entry name" value="Glutathione-S-Trfase_C-like"/>
</dbReference>
<evidence type="ECO:0000313" key="3">
    <source>
        <dbReference type="EMBL" id="KAK8057783.1"/>
    </source>
</evidence>
<dbReference type="Pfam" id="PF14497">
    <property type="entry name" value="GST_C_3"/>
    <property type="match status" value="2"/>
</dbReference>
<gene>
    <name evidence="3" type="ORF">PG996_011720</name>
</gene>
<dbReference type="PANTHER" id="PTHR11571">
    <property type="entry name" value="GLUTATHIONE S-TRANSFERASE"/>
    <property type="match status" value="1"/>
</dbReference>
<dbReference type="Gene3D" id="3.40.30.10">
    <property type="entry name" value="Glutaredoxin"/>
    <property type="match status" value="1"/>
</dbReference>
<dbReference type="SUPFAM" id="SSF52833">
    <property type="entry name" value="Thioredoxin-like"/>
    <property type="match status" value="1"/>
</dbReference>
<name>A0ABR1UIR0_9PEZI</name>
<dbReference type="Pfam" id="PF02798">
    <property type="entry name" value="GST_N"/>
    <property type="match status" value="1"/>
</dbReference>
<dbReference type="SUPFAM" id="SSF47616">
    <property type="entry name" value="GST C-terminal domain-like"/>
    <property type="match status" value="1"/>
</dbReference>